<name>K0T073_THAOC</name>
<sequence>SPDVMTSPTLRGDPVPGDPPRPLNDEHPGPIPGGLDVDAEGSPGDGERDRLGGGRHGGSCSSPLADATFRKPSRGVVELRGLPFDSGLVDDGPGECWDPPSPRGTLERSSPGHPVGFSLPLRSQPCCEGLLLRPTIRQSDGSEDASDRSKPEDDLPVRGLPTIQSPGLSLLHLRRFDDDVGLQTHQGAANNRTLASNASERTAFSLGKNSSRSCDLALSG</sequence>
<dbReference type="EMBL" id="AGNL01017939">
    <property type="protein sequence ID" value="EJK63867.1"/>
    <property type="molecule type" value="Genomic_DNA"/>
</dbReference>
<comment type="caution">
    <text evidence="2">The sequence shown here is derived from an EMBL/GenBank/DDBJ whole genome shotgun (WGS) entry which is preliminary data.</text>
</comment>
<feature type="region of interest" description="Disordered" evidence="1">
    <location>
        <begin position="133"/>
        <end position="162"/>
    </location>
</feature>
<evidence type="ECO:0000313" key="2">
    <source>
        <dbReference type="EMBL" id="EJK63867.1"/>
    </source>
</evidence>
<evidence type="ECO:0000256" key="1">
    <source>
        <dbReference type="SAM" id="MobiDB-lite"/>
    </source>
</evidence>
<proteinExistence type="predicted"/>
<keyword evidence="3" id="KW-1185">Reference proteome</keyword>
<evidence type="ECO:0000313" key="3">
    <source>
        <dbReference type="Proteomes" id="UP000266841"/>
    </source>
</evidence>
<organism evidence="2 3">
    <name type="scientific">Thalassiosira oceanica</name>
    <name type="common">Marine diatom</name>
    <dbReference type="NCBI Taxonomy" id="159749"/>
    <lineage>
        <taxon>Eukaryota</taxon>
        <taxon>Sar</taxon>
        <taxon>Stramenopiles</taxon>
        <taxon>Ochrophyta</taxon>
        <taxon>Bacillariophyta</taxon>
        <taxon>Coscinodiscophyceae</taxon>
        <taxon>Thalassiosirophycidae</taxon>
        <taxon>Thalassiosirales</taxon>
        <taxon>Thalassiosiraceae</taxon>
        <taxon>Thalassiosira</taxon>
    </lineage>
</organism>
<feature type="compositionally biased region" description="Basic and acidic residues" evidence="1">
    <location>
        <begin position="145"/>
        <end position="156"/>
    </location>
</feature>
<dbReference type="Proteomes" id="UP000266841">
    <property type="component" value="Unassembled WGS sequence"/>
</dbReference>
<feature type="region of interest" description="Disordered" evidence="1">
    <location>
        <begin position="1"/>
        <end position="117"/>
    </location>
</feature>
<protein>
    <submittedName>
        <fullName evidence="2">Uncharacterized protein</fullName>
    </submittedName>
</protein>
<reference evidence="2 3" key="1">
    <citation type="journal article" date="2012" name="Genome Biol.">
        <title>Genome and low-iron response of an oceanic diatom adapted to chronic iron limitation.</title>
        <authorList>
            <person name="Lommer M."/>
            <person name="Specht M."/>
            <person name="Roy A.S."/>
            <person name="Kraemer L."/>
            <person name="Andreson R."/>
            <person name="Gutowska M.A."/>
            <person name="Wolf J."/>
            <person name="Bergner S.V."/>
            <person name="Schilhabel M.B."/>
            <person name="Klostermeier U.C."/>
            <person name="Beiko R.G."/>
            <person name="Rosenstiel P."/>
            <person name="Hippler M."/>
            <person name="Laroche J."/>
        </authorList>
    </citation>
    <scope>NUCLEOTIDE SEQUENCE [LARGE SCALE GENOMIC DNA]</scope>
    <source>
        <strain evidence="2 3">CCMP1005</strain>
    </source>
</reference>
<gene>
    <name evidence="2" type="ORF">THAOC_15454</name>
</gene>
<feature type="non-terminal residue" evidence="2">
    <location>
        <position position="1"/>
    </location>
</feature>
<accession>K0T073</accession>
<dbReference type="AlphaFoldDB" id="K0T073"/>